<evidence type="ECO:0000313" key="2">
    <source>
        <dbReference type="EMBL" id="AEH11243.1"/>
    </source>
</evidence>
<evidence type="ECO:0000313" key="3">
    <source>
        <dbReference type="Proteomes" id="UP000001549"/>
    </source>
</evidence>
<accession>F8AV30</accession>
<gene>
    <name evidence="2" type="ordered locus">FsymDg_3968</name>
</gene>
<name>F8AV30_9ACTN</name>
<proteinExistence type="predicted"/>
<keyword evidence="3" id="KW-1185">Reference proteome</keyword>
<dbReference type="Proteomes" id="UP000001549">
    <property type="component" value="Chromosome"/>
</dbReference>
<dbReference type="EMBL" id="CP002801">
    <property type="protein sequence ID" value="AEH11243.1"/>
    <property type="molecule type" value="Genomic_DNA"/>
</dbReference>
<protein>
    <submittedName>
        <fullName evidence="2">Uncharacterized protein</fullName>
    </submittedName>
</protein>
<dbReference type="AlphaFoldDB" id="F8AV30"/>
<dbReference type="RefSeq" id="WP_013875119.1">
    <property type="nucleotide sequence ID" value="NZ_CAAAFP010000281.1"/>
</dbReference>
<reference evidence="2 3" key="1">
    <citation type="submission" date="2011-05" db="EMBL/GenBank/DDBJ databases">
        <title>Complete sequence of chromosome of Frankia symbiont of Datisca glomerata.</title>
        <authorList>
            <consortium name="US DOE Joint Genome Institute"/>
            <person name="Lucas S."/>
            <person name="Han J."/>
            <person name="Lapidus A."/>
            <person name="Cheng J.-F."/>
            <person name="Goodwin L."/>
            <person name="Pitluck S."/>
            <person name="Peters L."/>
            <person name="Mikhailova N."/>
            <person name="Chertkov O."/>
            <person name="Teshima H."/>
            <person name="Han C."/>
            <person name="Tapia R."/>
            <person name="Land M."/>
            <person name="Hauser L."/>
            <person name="Kyrpides N."/>
            <person name="Ivanova N."/>
            <person name="Pagani I."/>
            <person name="Berry A."/>
            <person name="Pawlowski K."/>
            <person name="Persson T."/>
            <person name="Vanden Heuvel B."/>
            <person name="Benson D."/>
            <person name="Woyke T."/>
        </authorList>
    </citation>
    <scope>NUCLEOTIDE SEQUENCE [LARGE SCALE GENOMIC DNA]</scope>
    <source>
        <strain evidence="3">4085684</strain>
    </source>
</reference>
<feature type="region of interest" description="Disordered" evidence="1">
    <location>
        <begin position="93"/>
        <end position="119"/>
    </location>
</feature>
<dbReference type="HOGENOM" id="CLU_2057935_0_0_11"/>
<feature type="region of interest" description="Disordered" evidence="1">
    <location>
        <begin position="41"/>
        <end position="78"/>
    </location>
</feature>
<feature type="compositionally biased region" description="Polar residues" evidence="1">
    <location>
        <begin position="105"/>
        <end position="119"/>
    </location>
</feature>
<organism evidence="2 3">
    <name type="scientific">Candidatus Protofrankia datiscae</name>
    <dbReference type="NCBI Taxonomy" id="2716812"/>
    <lineage>
        <taxon>Bacteria</taxon>
        <taxon>Bacillati</taxon>
        <taxon>Actinomycetota</taxon>
        <taxon>Actinomycetes</taxon>
        <taxon>Frankiales</taxon>
        <taxon>Frankiaceae</taxon>
        <taxon>Protofrankia</taxon>
    </lineage>
</organism>
<evidence type="ECO:0000256" key="1">
    <source>
        <dbReference type="SAM" id="MobiDB-lite"/>
    </source>
</evidence>
<dbReference type="KEGG" id="fsy:FsymDg_3968"/>
<sequence length="119" mass="12373">MSTHFPLPGHAEISPSSTIGLVIEVSDDVEISVFRSTEEIPRKTLPKLPDACAEQRDEDHGSQPVTARPGPGTAVDADPEVTVEATPDAAPATIPHAIAGPETAVDSTVDASSTAHRDD</sequence>